<proteinExistence type="predicted"/>
<evidence type="ECO:0000313" key="2">
    <source>
        <dbReference type="Proteomes" id="UP001604277"/>
    </source>
</evidence>
<keyword evidence="2" id="KW-1185">Reference proteome</keyword>
<gene>
    <name evidence="1" type="ORF">Fot_04148</name>
</gene>
<comment type="caution">
    <text evidence="1">The sequence shown here is derived from an EMBL/GenBank/DDBJ whole genome shotgun (WGS) entry which is preliminary data.</text>
</comment>
<protein>
    <submittedName>
        <fullName evidence="1">Uncharacterized protein</fullName>
    </submittedName>
</protein>
<accession>A0ABD1XBQ6</accession>
<reference evidence="2" key="1">
    <citation type="submission" date="2024-07" db="EMBL/GenBank/DDBJ databases">
        <title>Two chromosome-level genome assemblies of Korean endemic species Abeliophyllum distichum and Forsythia ovata (Oleaceae).</title>
        <authorList>
            <person name="Jang H."/>
        </authorList>
    </citation>
    <scope>NUCLEOTIDE SEQUENCE [LARGE SCALE GENOMIC DNA]</scope>
</reference>
<organism evidence="1 2">
    <name type="scientific">Forsythia ovata</name>
    <dbReference type="NCBI Taxonomy" id="205694"/>
    <lineage>
        <taxon>Eukaryota</taxon>
        <taxon>Viridiplantae</taxon>
        <taxon>Streptophyta</taxon>
        <taxon>Embryophyta</taxon>
        <taxon>Tracheophyta</taxon>
        <taxon>Spermatophyta</taxon>
        <taxon>Magnoliopsida</taxon>
        <taxon>eudicotyledons</taxon>
        <taxon>Gunneridae</taxon>
        <taxon>Pentapetalae</taxon>
        <taxon>asterids</taxon>
        <taxon>lamiids</taxon>
        <taxon>Lamiales</taxon>
        <taxon>Oleaceae</taxon>
        <taxon>Forsythieae</taxon>
        <taxon>Forsythia</taxon>
    </lineage>
</organism>
<sequence length="166" mass="18874">MVEMMLAIWREKIAGRLNSVNYTIDVPSNFRRVISVDIDQNDVVLIDYRNPKDHIPNAKLYKQFTSLTVTGYNVEYVRFAILNSSLLAEANVPLKIPQIVDITDETVTKSLQYSSFRRFGASILNSTNDRQQNKENTQVLGKQGATFQRKEVKSLKIKIGDGAYQA</sequence>
<evidence type="ECO:0000313" key="1">
    <source>
        <dbReference type="EMBL" id="KAL2559409.1"/>
    </source>
</evidence>
<name>A0ABD1XBQ6_9LAMI</name>
<dbReference type="EMBL" id="JBFOLJ010000001">
    <property type="protein sequence ID" value="KAL2559409.1"/>
    <property type="molecule type" value="Genomic_DNA"/>
</dbReference>
<dbReference type="Proteomes" id="UP001604277">
    <property type="component" value="Unassembled WGS sequence"/>
</dbReference>
<dbReference type="AlphaFoldDB" id="A0ABD1XBQ6"/>